<dbReference type="InterPro" id="IPR011989">
    <property type="entry name" value="ARM-like"/>
</dbReference>
<dbReference type="SUPFAM" id="SSF82114">
    <property type="entry name" value="Riboflavin kinase-like"/>
    <property type="match status" value="1"/>
</dbReference>
<evidence type="ECO:0000256" key="2">
    <source>
        <dbReference type="ARBA" id="ARBA00005201"/>
    </source>
</evidence>
<dbReference type="EMBL" id="OA882217">
    <property type="protein sequence ID" value="CAD7273852.1"/>
    <property type="molecule type" value="Genomic_DNA"/>
</dbReference>
<keyword evidence="7" id="KW-0547">Nucleotide-binding</keyword>
<dbReference type="SUPFAM" id="SSF53187">
    <property type="entry name" value="Zn-dependent exopeptidases"/>
    <property type="match status" value="1"/>
</dbReference>
<dbReference type="EMBL" id="CAJPEX010000180">
    <property type="protein sequence ID" value="CAG0914004.1"/>
    <property type="molecule type" value="Genomic_DNA"/>
</dbReference>
<evidence type="ECO:0000256" key="6">
    <source>
        <dbReference type="ARBA" id="ARBA00022679"/>
    </source>
</evidence>
<dbReference type="InterPro" id="IPR050821">
    <property type="entry name" value="Cytosolic_carboxypeptidase"/>
</dbReference>
<dbReference type="GO" id="GO:0006508">
    <property type="term" value="P:proteolysis"/>
    <property type="evidence" value="ECO:0007669"/>
    <property type="project" value="InterPro"/>
</dbReference>
<dbReference type="Gene3D" id="2.60.40.3120">
    <property type="match status" value="1"/>
</dbReference>
<comment type="cofactor">
    <cofactor evidence="1">
        <name>Zn(2+)</name>
        <dbReference type="ChEBI" id="CHEBI:29105"/>
    </cofactor>
</comment>
<dbReference type="Gene3D" id="2.40.30.30">
    <property type="entry name" value="Riboflavin kinase-like"/>
    <property type="match status" value="1"/>
</dbReference>
<dbReference type="InterPro" id="IPR015865">
    <property type="entry name" value="Riboflavin_kinase_bac/euk"/>
</dbReference>
<dbReference type="Gene3D" id="1.25.10.10">
    <property type="entry name" value="Leucine-rich Repeat Variant"/>
    <property type="match status" value="1"/>
</dbReference>
<comment type="similarity">
    <text evidence="3 10">Belongs to the peptidase M14 family.</text>
</comment>
<keyword evidence="8" id="KW-0067">ATP-binding</keyword>
<evidence type="ECO:0000256" key="1">
    <source>
        <dbReference type="ARBA" id="ARBA00001947"/>
    </source>
</evidence>
<dbReference type="InterPro" id="IPR040626">
    <property type="entry name" value="Pepdidase_M14_N"/>
</dbReference>
<dbReference type="Pfam" id="PF25571">
    <property type="entry name" value="TPR_CCP1_N"/>
    <property type="match status" value="1"/>
</dbReference>
<dbReference type="InterPro" id="IPR000834">
    <property type="entry name" value="Peptidase_M14"/>
</dbReference>
<dbReference type="InterPro" id="IPR016024">
    <property type="entry name" value="ARM-type_fold"/>
</dbReference>
<organism evidence="13">
    <name type="scientific">Notodromas monacha</name>
    <dbReference type="NCBI Taxonomy" id="399045"/>
    <lineage>
        <taxon>Eukaryota</taxon>
        <taxon>Metazoa</taxon>
        <taxon>Ecdysozoa</taxon>
        <taxon>Arthropoda</taxon>
        <taxon>Crustacea</taxon>
        <taxon>Oligostraca</taxon>
        <taxon>Ostracoda</taxon>
        <taxon>Podocopa</taxon>
        <taxon>Podocopida</taxon>
        <taxon>Cypridocopina</taxon>
        <taxon>Cypridoidea</taxon>
        <taxon>Cyprididae</taxon>
        <taxon>Notodromas</taxon>
    </lineage>
</organism>
<evidence type="ECO:0000259" key="12">
    <source>
        <dbReference type="PROSITE" id="PS52035"/>
    </source>
</evidence>
<dbReference type="GO" id="GO:0008270">
    <property type="term" value="F:zinc ion binding"/>
    <property type="evidence" value="ECO:0007669"/>
    <property type="project" value="InterPro"/>
</dbReference>
<protein>
    <recommendedName>
        <fullName evidence="12">Peptidase M14 domain-containing protein</fullName>
    </recommendedName>
</protein>
<dbReference type="Pfam" id="PF18027">
    <property type="entry name" value="Pepdidase_M14_N"/>
    <property type="match status" value="1"/>
</dbReference>
<name>A0A7R9BG51_9CRUS</name>
<dbReference type="SMART" id="SM00904">
    <property type="entry name" value="Flavokinase"/>
    <property type="match status" value="1"/>
</dbReference>
<dbReference type="OrthoDB" id="10253041at2759"/>
<sequence>MVFDVSATMTPYFTSGEVVKGFGRGSKDLGIPTANFPDTVVDGLPENFGTGVYYGWAQVGGSDVHKMVMSIGWNPYYKNTKKSMETHVIHQFKEDFYGSILKVVITGFIRGERDFKSLGYQGVIIFDPPSVPEWNCFCGDGTGIIVNPEQEEIELDFDENESLKWCRNSESDCRIEEFNRSLEAINGRYSGNSRLPTIQVLVSWDIVGLVYECLDLLRLSRNVSDGVASWLHQLIVELGPRDHQFSAKAKKSGVKLSCLVLKNVIFESKNFVPILKTFKLYSRAVGTCRNVLSREQAVTLLAQVLTSDGKRPPLHITLTLETLSNMCKQKALCQEAVKCGVASTAVKILRSWQFVELQEQIKLCRSALSVLNRLASSGIGATPIKRAGGLDVVEKFLDTCPAEPPVYDPLLSKAAELYHYLATKKPLPIQSLRGPFKFADKQAVLSYIEDDSRSSDTARVEESSSGSELDPASEGIETTTRSGSNRQPCFLLVSSSTFQRNSPEIMGFSDFFGEMSIKDLRLVEPLAAPWGSDVISTKKQMILKFREKAGYTVDLGEINLKSERTPVKLSSASTHLHFTKDGKVTPILTHAPQRKASIELTEKPPAESVPINGVLTAERYGEEASKVRSVVPFVKFAFPDFCSDVPCSRPLERLYDKDRTVCREKLVTVVKRMSGEMWKPQVVYDLDTLAKKEFKDFDPEDLTPIRERQLSNDDLSVITKLNASKVVPDKNSLLQFESRFECGNLRRAIQVGPREYDLFVSPDLGTSDHHMWFYFQVSGMLPNVSYTFNIASCKKSNCQFNFGMKPVLFSVAEHVAGTKSGSGYVWERVGTNICYFTNQYADTGKKNSGDSVSGFRSASFTVTFKHANDICYIAYHYPYTYTALRCHLEMWKEKASQSPGVYISRQILCKSEAGNPVPLLTITDLEKSDKRQYCVLTARVHPSEANSSWLMKGVVDYLLSDTPVAKALRKGYVFKIIPMLNIDGVVNGNGRCSLYGEDLNRRWKSPDPTLHPSIYAAKGLLAYLTHQTTMPPFLFCDYHGHARYKNIFIYGCSPTLSWNKSDVNTMARDSLEYQGFPLAMQHLCPSFSLEKCDFTVARDREATARVTVWREFNIPRSYTLESTYCGCAEGPYRGYHIGIRELKESGAKFCEAIYCLDDKGKPRLHLRPGVDRRLPAIQQENGPECVWEELASPIDIGSSSSSASSDSESSEAEDGA</sequence>
<evidence type="ECO:0000313" key="14">
    <source>
        <dbReference type="Proteomes" id="UP000678499"/>
    </source>
</evidence>
<evidence type="ECO:0000313" key="13">
    <source>
        <dbReference type="EMBL" id="CAD7273852.1"/>
    </source>
</evidence>
<dbReference type="GO" id="GO:0009398">
    <property type="term" value="P:FMN biosynthetic process"/>
    <property type="evidence" value="ECO:0007669"/>
    <property type="project" value="UniProtKB-UniPathway"/>
</dbReference>
<feature type="active site" description="Proton donor/acceptor" evidence="10">
    <location>
        <position position="1121"/>
    </location>
</feature>
<keyword evidence="14" id="KW-1185">Reference proteome</keyword>
<comment type="catalytic activity">
    <reaction evidence="9">
        <text>C-terminal L-alpha-aminoacyl-L-glutamyl-L-glutamyl-[tubulin] + H2O = C-terminal L-alpha-aminoacyl-L-glutamyl-[tubulin] + L-glutamate</text>
        <dbReference type="Rhea" id="RHEA:63792"/>
        <dbReference type="Rhea" id="RHEA-COMP:16435"/>
        <dbReference type="Rhea" id="RHEA-COMP:16436"/>
        <dbReference type="ChEBI" id="CHEBI:15377"/>
        <dbReference type="ChEBI" id="CHEBI:29985"/>
        <dbReference type="ChEBI" id="CHEBI:149555"/>
        <dbReference type="ChEBI" id="CHEBI:149556"/>
        <dbReference type="EC" id="3.4.17.24"/>
    </reaction>
    <physiologicalReaction direction="left-to-right" evidence="9">
        <dbReference type="Rhea" id="RHEA:63793"/>
    </physiologicalReaction>
</comment>
<comment type="pathway">
    <text evidence="2">Cofactor biosynthesis; FMN biosynthesis; FMN from riboflavin (ATP route): step 1/1.</text>
</comment>
<dbReference type="GO" id="GO:0004181">
    <property type="term" value="F:metallocarboxypeptidase activity"/>
    <property type="evidence" value="ECO:0007669"/>
    <property type="project" value="InterPro"/>
</dbReference>
<evidence type="ECO:0000256" key="11">
    <source>
        <dbReference type="SAM" id="MobiDB-lite"/>
    </source>
</evidence>
<proteinExistence type="inferred from homology"/>
<evidence type="ECO:0000256" key="5">
    <source>
        <dbReference type="ARBA" id="ARBA00022643"/>
    </source>
</evidence>
<dbReference type="Pfam" id="PF00246">
    <property type="entry name" value="Peptidase_M14"/>
    <property type="match status" value="1"/>
</dbReference>
<keyword evidence="6" id="KW-0808">Transferase</keyword>
<dbReference type="Proteomes" id="UP000678499">
    <property type="component" value="Unassembled WGS sequence"/>
</dbReference>
<dbReference type="PROSITE" id="PS52035">
    <property type="entry name" value="PEPTIDASE_M14"/>
    <property type="match status" value="1"/>
</dbReference>
<feature type="domain" description="Peptidase M14" evidence="12">
    <location>
        <begin position="877"/>
        <end position="1157"/>
    </location>
</feature>
<dbReference type="AlphaFoldDB" id="A0A7R9BG51"/>
<keyword evidence="5" id="KW-0288">FMN</keyword>
<dbReference type="PANTHER" id="PTHR12756">
    <property type="entry name" value="CYTOSOLIC CARBOXYPEPTIDASE"/>
    <property type="match status" value="1"/>
</dbReference>
<keyword evidence="4" id="KW-0285">Flavoprotein</keyword>
<dbReference type="UniPathway" id="UPA00276">
    <property type="reaction ID" value="UER00406"/>
</dbReference>
<dbReference type="SUPFAM" id="SSF48371">
    <property type="entry name" value="ARM repeat"/>
    <property type="match status" value="1"/>
</dbReference>
<dbReference type="InterPro" id="IPR023465">
    <property type="entry name" value="Riboflavin_kinase_dom_sf"/>
</dbReference>
<feature type="region of interest" description="Disordered" evidence="11">
    <location>
        <begin position="455"/>
        <end position="483"/>
    </location>
</feature>
<evidence type="ECO:0000256" key="3">
    <source>
        <dbReference type="ARBA" id="ARBA00005988"/>
    </source>
</evidence>
<reference evidence="13" key="1">
    <citation type="submission" date="2020-11" db="EMBL/GenBank/DDBJ databases">
        <authorList>
            <person name="Tran Van P."/>
        </authorList>
    </citation>
    <scope>NUCLEOTIDE SEQUENCE</scope>
</reference>
<gene>
    <name evidence="13" type="ORF">NMOB1V02_LOCUS1721</name>
</gene>
<dbReference type="Pfam" id="PF01687">
    <property type="entry name" value="Flavokinase"/>
    <property type="match status" value="1"/>
</dbReference>
<evidence type="ECO:0000256" key="8">
    <source>
        <dbReference type="ARBA" id="ARBA00022840"/>
    </source>
</evidence>
<dbReference type="PANTHER" id="PTHR12756:SF11">
    <property type="entry name" value="CYTOSOLIC CARBOXYPEPTIDASE 1"/>
    <property type="match status" value="1"/>
</dbReference>
<evidence type="ECO:0000256" key="10">
    <source>
        <dbReference type="PROSITE-ProRule" id="PRU01379"/>
    </source>
</evidence>
<feature type="region of interest" description="Disordered" evidence="11">
    <location>
        <begin position="1196"/>
        <end position="1216"/>
    </location>
</feature>
<dbReference type="GO" id="GO:0008531">
    <property type="term" value="F:riboflavin kinase activity"/>
    <property type="evidence" value="ECO:0007669"/>
    <property type="project" value="InterPro"/>
</dbReference>
<evidence type="ECO:0000256" key="7">
    <source>
        <dbReference type="ARBA" id="ARBA00022741"/>
    </source>
</evidence>
<accession>A0A7R9BG51</accession>
<dbReference type="GO" id="GO:0009231">
    <property type="term" value="P:riboflavin biosynthetic process"/>
    <property type="evidence" value="ECO:0007669"/>
    <property type="project" value="InterPro"/>
</dbReference>
<feature type="compositionally biased region" description="Low complexity" evidence="11">
    <location>
        <begin position="1198"/>
        <end position="1207"/>
    </location>
</feature>
<dbReference type="Gene3D" id="3.40.630.10">
    <property type="entry name" value="Zn peptidases"/>
    <property type="match status" value="1"/>
</dbReference>
<evidence type="ECO:0000256" key="4">
    <source>
        <dbReference type="ARBA" id="ARBA00022630"/>
    </source>
</evidence>
<evidence type="ECO:0000256" key="9">
    <source>
        <dbReference type="ARBA" id="ARBA00024524"/>
    </source>
</evidence>
<dbReference type="GO" id="GO:0005524">
    <property type="term" value="F:ATP binding"/>
    <property type="evidence" value="ECO:0007669"/>
    <property type="project" value="UniProtKB-KW"/>
</dbReference>